<dbReference type="OrthoDB" id="6158212at2759"/>
<dbReference type="EMBL" id="CAJPWZ010000917">
    <property type="protein sequence ID" value="CAG2203377.1"/>
    <property type="molecule type" value="Genomic_DNA"/>
</dbReference>
<dbReference type="AlphaFoldDB" id="A0A8S3R265"/>
<evidence type="ECO:0000313" key="4">
    <source>
        <dbReference type="Proteomes" id="UP000683360"/>
    </source>
</evidence>
<evidence type="ECO:0000313" key="3">
    <source>
        <dbReference type="EMBL" id="CAG2203377.1"/>
    </source>
</evidence>
<reference evidence="3" key="1">
    <citation type="submission" date="2021-03" db="EMBL/GenBank/DDBJ databases">
        <authorList>
            <person name="Bekaert M."/>
        </authorList>
    </citation>
    <scope>NUCLEOTIDE SEQUENCE</scope>
</reference>
<gene>
    <name evidence="3" type="ORF">MEDL_17879</name>
</gene>
<dbReference type="Gene3D" id="1.10.10.60">
    <property type="entry name" value="Homeodomain-like"/>
    <property type="match status" value="1"/>
</dbReference>
<feature type="domain" description="HTH CENPB-type" evidence="2">
    <location>
        <begin position="75"/>
        <end position="149"/>
    </location>
</feature>
<organism evidence="3 4">
    <name type="scientific">Mytilus edulis</name>
    <name type="common">Blue mussel</name>
    <dbReference type="NCBI Taxonomy" id="6550"/>
    <lineage>
        <taxon>Eukaryota</taxon>
        <taxon>Metazoa</taxon>
        <taxon>Spiralia</taxon>
        <taxon>Lophotrochozoa</taxon>
        <taxon>Mollusca</taxon>
        <taxon>Bivalvia</taxon>
        <taxon>Autobranchia</taxon>
        <taxon>Pteriomorphia</taxon>
        <taxon>Mytilida</taxon>
        <taxon>Mytiloidea</taxon>
        <taxon>Mytilidae</taxon>
        <taxon>Mytilinae</taxon>
        <taxon>Mytilus</taxon>
    </lineage>
</organism>
<name>A0A8S3R265_MYTED</name>
<protein>
    <recommendedName>
        <fullName evidence="2">HTH CENPB-type domain-containing protein</fullName>
    </recommendedName>
</protein>
<evidence type="ECO:0000259" key="2">
    <source>
        <dbReference type="PROSITE" id="PS51253"/>
    </source>
</evidence>
<accession>A0A8S3R265</accession>
<dbReference type="InterPro" id="IPR009057">
    <property type="entry name" value="Homeodomain-like_sf"/>
</dbReference>
<keyword evidence="4" id="KW-1185">Reference proteome</keyword>
<sequence length="202" mass="23656">MSLKQREEQMTNLPDLFQHLAEYGMKQDSTATDKFRDMVFVIYFKCTIELPIETSTAVYINQTNDGQIHERDKYLEATRHISALKDYYPTFAYDLLDLRSQGYVVTRLAIRLQALTMAKKTDYESPTDLKASAGWCTRFMKRYGLKLRQRTHIAQKSPADVEHKVANFHQFVLKERKSHNYPLIAIGNMDETPMTFIFRRIA</sequence>
<dbReference type="GO" id="GO:0003677">
    <property type="term" value="F:DNA binding"/>
    <property type="evidence" value="ECO:0007669"/>
    <property type="project" value="UniProtKB-KW"/>
</dbReference>
<dbReference type="SUPFAM" id="SSF46689">
    <property type="entry name" value="Homeodomain-like"/>
    <property type="match status" value="1"/>
</dbReference>
<keyword evidence="1" id="KW-0238">DNA-binding</keyword>
<evidence type="ECO:0000256" key="1">
    <source>
        <dbReference type="ARBA" id="ARBA00023125"/>
    </source>
</evidence>
<proteinExistence type="predicted"/>
<dbReference type="Proteomes" id="UP000683360">
    <property type="component" value="Unassembled WGS sequence"/>
</dbReference>
<dbReference type="InterPro" id="IPR006600">
    <property type="entry name" value="HTH_CenpB_DNA-bd_dom"/>
</dbReference>
<dbReference type="PROSITE" id="PS51253">
    <property type="entry name" value="HTH_CENPB"/>
    <property type="match status" value="1"/>
</dbReference>
<dbReference type="Pfam" id="PF03221">
    <property type="entry name" value="HTH_Tnp_Tc5"/>
    <property type="match status" value="1"/>
</dbReference>
<comment type="caution">
    <text evidence="3">The sequence shown here is derived from an EMBL/GenBank/DDBJ whole genome shotgun (WGS) entry which is preliminary data.</text>
</comment>